<dbReference type="InterPro" id="IPR036625">
    <property type="entry name" value="E3-bd_dom_sf"/>
</dbReference>
<dbReference type="InterPro" id="IPR003016">
    <property type="entry name" value="2-oxoA_DH_lipoyl-BS"/>
</dbReference>
<dbReference type="PROSITE" id="PS51826">
    <property type="entry name" value="PSBD"/>
    <property type="match status" value="1"/>
</dbReference>
<protein>
    <recommendedName>
        <fullName evidence="4">Dihydrolipoamide acetyltransferase component of pyruvate dehydrogenase complex</fullName>
        <ecNumber evidence="4">2.3.1.-</ecNumber>
    </recommendedName>
</protein>
<dbReference type="Pfam" id="PF00198">
    <property type="entry name" value="2-oxoacid_dh"/>
    <property type="match status" value="1"/>
</dbReference>
<feature type="region of interest" description="Disordered" evidence="5">
    <location>
        <begin position="94"/>
        <end position="144"/>
    </location>
</feature>
<evidence type="ECO:0000256" key="5">
    <source>
        <dbReference type="SAM" id="MobiDB-lite"/>
    </source>
</evidence>
<dbReference type="GO" id="GO:0016746">
    <property type="term" value="F:acyltransferase activity"/>
    <property type="evidence" value="ECO:0007669"/>
    <property type="project" value="UniProtKB-KW"/>
</dbReference>
<keyword evidence="3 4" id="KW-0450">Lipoyl</keyword>
<dbReference type="Gene3D" id="3.30.559.10">
    <property type="entry name" value="Chloramphenicol acetyltransferase-like domain"/>
    <property type="match status" value="1"/>
</dbReference>
<evidence type="ECO:0000313" key="9">
    <source>
        <dbReference type="Proteomes" id="UP000635606"/>
    </source>
</evidence>
<dbReference type="Gene3D" id="4.10.320.10">
    <property type="entry name" value="E3-binding domain"/>
    <property type="match status" value="1"/>
</dbReference>
<dbReference type="Pfam" id="PF00364">
    <property type="entry name" value="Biotin_lipoyl"/>
    <property type="match status" value="1"/>
</dbReference>
<keyword evidence="8" id="KW-0670">Pyruvate</keyword>
<keyword evidence="9" id="KW-1185">Reference proteome</keyword>
<gene>
    <name evidence="8" type="ORF">Voc01_080660</name>
</gene>
<organism evidence="8 9">
    <name type="scientific">Virgisporangium ochraceum</name>
    <dbReference type="NCBI Taxonomy" id="65505"/>
    <lineage>
        <taxon>Bacteria</taxon>
        <taxon>Bacillati</taxon>
        <taxon>Actinomycetota</taxon>
        <taxon>Actinomycetes</taxon>
        <taxon>Micromonosporales</taxon>
        <taxon>Micromonosporaceae</taxon>
        <taxon>Virgisporangium</taxon>
    </lineage>
</organism>
<dbReference type="PANTHER" id="PTHR23151">
    <property type="entry name" value="DIHYDROLIPOAMIDE ACETYL/SUCCINYL-TRANSFERASE-RELATED"/>
    <property type="match status" value="1"/>
</dbReference>
<evidence type="ECO:0000256" key="4">
    <source>
        <dbReference type="RuleBase" id="RU003423"/>
    </source>
</evidence>
<dbReference type="SUPFAM" id="SSF51230">
    <property type="entry name" value="Single hybrid motif"/>
    <property type="match status" value="1"/>
</dbReference>
<dbReference type="PROSITE" id="PS50968">
    <property type="entry name" value="BIOTINYL_LIPOYL"/>
    <property type="match status" value="1"/>
</dbReference>
<dbReference type="GO" id="GO:0045254">
    <property type="term" value="C:pyruvate dehydrogenase complex"/>
    <property type="evidence" value="ECO:0007669"/>
    <property type="project" value="InterPro"/>
</dbReference>
<sequence length="460" mass="46150">MPELLRMPGIAAGDEEVVLSGWPVAAGAPFAAGDVIATVETAKANVDVEAPSAGVILRVLVPEGTTVQVGDPIALLGAEGEQVSDVDGALAGLGVGPAPTQAAGTPAVDTPPTPAAGTPPAPGAVEPSAAGAGEPSAAVASGGPANGRVFASPLARKLAREAGIPFETLTGTGPHGRIVRADVEAAIADRATTEPEVQPAPSAAPSAAPAAPPAAPPATAPASPPAAVPVDSGRSDLVPHSRLRRAIARRLTASKATVPHFYLRGSATVDALLALRADINAAGTAAKISVNDLVVKAVAAAHRAVPETNVVWTDDGMRRFDTVDIGVAVATDGGLVTPVVRGVDRLPVSQVAAATGDLADRARRGALRQDELEGGSATVTNLGMYGTEEFTAIINPPQSMILAVGAARREPVVTADGGLAAATVLRVTLSVDHRAIDGALAARWMRAFLDLLEHPLRILI</sequence>
<dbReference type="InterPro" id="IPR023213">
    <property type="entry name" value="CAT-like_dom_sf"/>
</dbReference>
<dbReference type="GO" id="GO:0006086">
    <property type="term" value="P:pyruvate decarboxylation to acetyl-CoA"/>
    <property type="evidence" value="ECO:0007669"/>
    <property type="project" value="InterPro"/>
</dbReference>
<dbReference type="InterPro" id="IPR011053">
    <property type="entry name" value="Single_hybrid_motif"/>
</dbReference>
<proteinExistence type="inferred from homology"/>
<evidence type="ECO:0000259" key="7">
    <source>
        <dbReference type="PROSITE" id="PS51826"/>
    </source>
</evidence>
<dbReference type="CDD" id="cd06849">
    <property type="entry name" value="lipoyl_domain"/>
    <property type="match status" value="1"/>
</dbReference>
<name>A0A8J4EFS6_9ACTN</name>
<evidence type="ECO:0000313" key="8">
    <source>
        <dbReference type="EMBL" id="GIJ73149.1"/>
    </source>
</evidence>
<dbReference type="InterPro" id="IPR045257">
    <property type="entry name" value="E2/Pdx1"/>
</dbReference>
<evidence type="ECO:0000256" key="2">
    <source>
        <dbReference type="ARBA" id="ARBA00007317"/>
    </source>
</evidence>
<feature type="compositionally biased region" description="Pro residues" evidence="5">
    <location>
        <begin position="210"/>
        <end position="227"/>
    </location>
</feature>
<evidence type="ECO:0000256" key="3">
    <source>
        <dbReference type="ARBA" id="ARBA00022823"/>
    </source>
</evidence>
<evidence type="ECO:0000259" key="6">
    <source>
        <dbReference type="PROSITE" id="PS50968"/>
    </source>
</evidence>
<dbReference type="SUPFAM" id="SSF47005">
    <property type="entry name" value="Peripheral subunit-binding domain of 2-oxo acid dehydrogenase complex"/>
    <property type="match status" value="1"/>
</dbReference>
<comment type="similarity">
    <text evidence="2 4">Belongs to the 2-oxoacid dehydrogenase family.</text>
</comment>
<evidence type="ECO:0000256" key="1">
    <source>
        <dbReference type="ARBA" id="ARBA00001938"/>
    </source>
</evidence>
<comment type="caution">
    <text evidence="8">The sequence shown here is derived from an EMBL/GenBank/DDBJ whole genome shotgun (WGS) entry which is preliminary data.</text>
</comment>
<dbReference type="InterPro" id="IPR001078">
    <property type="entry name" value="2-oxoacid_DH_actylTfrase"/>
</dbReference>
<dbReference type="AlphaFoldDB" id="A0A8J4EFS6"/>
<dbReference type="EC" id="2.3.1.-" evidence="4"/>
<keyword evidence="4" id="KW-0808">Transferase</keyword>
<comment type="cofactor">
    <cofactor evidence="1 4">
        <name>(R)-lipoate</name>
        <dbReference type="ChEBI" id="CHEBI:83088"/>
    </cofactor>
</comment>
<dbReference type="Gene3D" id="2.40.50.100">
    <property type="match status" value="1"/>
</dbReference>
<feature type="region of interest" description="Disordered" evidence="5">
    <location>
        <begin position="192"/>
        <end position="236"/>
    </location>
</feature>
<feature type="domain" description="Lipoyl-binding" evidence="6">
    <location>
        <begin position="2"/>
        <end position="77"/>
    </location>
</feature>
<dbReference type="PROSITE" id="PS00189">
    <property type="entry name" value="LIPOYL"/>
    <property type="match status" value="1"/>
</dbReference>
<accession>A0A8J4EFS6</accession>
<feature type="compositionally biased region" description="Low complexity" evidence="5">
    <location>
        <begin position="94"/>
        <end position="108"/>
    </location>
</feature>
<dbReference type="EMBL" id="BOPH01000110">
    <property type="protein sequence ID" value="GIJ73149.1"/>
    <property type="molecule type" value="Genomic_DNA"/>
</dbReference>
<dbReference type="Proteomes" id="UP000635606">
    <property type="component" value="Unassembled WGS sequence"/>
</dbReference>
<dbReference type="InterPro" id="IPR004167">
    <property type="entry name" value="PSBD"/>
</dbReference>
<keyword evidence="4" id="KW-0012">Acyltransferase</keyword>
<feature type="compositionally biased region" description="Low complexity" evidence="5">
    <location>
        <begin position="199"/>
        <end position="209"/>
    </location>
</feature>
<dbReference type="PANTHER" id="PTHR23151:SF90">
    <property type="entry name" value="DIHYDROLIPOYLLYSINE-RESIDUE ACETYLTRANSFERASE COMPONENT OF PYRUVATE DEHYDROGENASE COMPLEX, MITOCHONDRIAL-RELATED"/>
    <property type="match status" value="1"/>
</dbReference>
<feature type="domain" description="Peripheral subunit-binding (PSBD)" evidence="7">
    <location>
        <begin position="150"/>
        <end position="187"/>
    </location>
</feature>
<dbReference type="Pfam" id="PF02817">
    <property type="entry name" value="E3_binding"/>
    <property type="match status" value="1"/>
</dbReference>
<dbReference type="RefSeq" id="WP_239160841.1">
    <property type="nucleotide sequence ID" value="NZ_BOPH01000110.1"/>
</dbReference>
<feature type="compositionally biased region" description="Pro residues" evidence="5">
    <location>
        <begin position="109"/>
        <end position="122"/>
    </location>
</feature>
<reference evidence="8" key="1">
    <citation type="submission" date="2021-01" db="EMBL/GenBank/DDBJ databases">
        <title>Whole genome shotgun sequence of Virgisporangium ochraceum NBRC 16418.</title>
        <authorList>
            <person name="Komaki H."/>
            <person name="Tamura T."/>
        </authorList>
    </citation>
    <scope>NUCLEOTIDE SEQUENCE</scope>
    <source>
        <strain evidence="8">NBRC 16418</strain>
    </source>
</reference>
<dbReference type="InterPro" id="IPR000089">
    <property type="entry name" value="Biotin_lipoyl"/>
</dbReference>
<feature type="compositionally biased region" description="Low complexity" evidence="5">
    <location>
        <begin position="123"/>
        <end position="144"/>
    </location>
</feature>
<dbReference type="SUPFAM" id="SSF52777">
    <property type="entry name" value="CoA-dependent acyltransferases"/>
    <property type="match status" value="1"/>
</dbReference>